<evidence type="ECO:0000313" key="2">
    <source>
        <dbReference type="Proteomes" id="UP000662701"/>
    </source>
</evidence>
<dbReference type="Proteomes" id="UP000662701">
    <property type="component" value="Unassembled WGS sequence"/>
</dbReference>
<dbReference type="EMBL" id="JABCQH010000015">
    <property type="protein sequence ID" value="MBF0889511.1"/>
    <property type="molecule type" value="Genomic_DNA"/>
</dbReference>
<reference evidence="2" key="1">
    <citation type="submission" date="2020-04" db="EMBL/GenBank/DDBJ databases">
        <title>Description of novel Gluconacetobacter.</title>
        <authorList>
            <person name="Sombolestani A."/>
        </authorList>
    </citation>
    <scope>NUCLEOTIDE SEQUENCE [LARGE SCALE GENOMIC DNA]</scope>
    <source>
        <strain evidence="2">LMG 1745</strain>
    </source>
</reference>
<reference evidence="1 2" key="2">
    <citation type="submission" date="2020-11" db="EMBL/GenBank/DDBJ databases">
        <title>Description of novel Gluconobacter species.</title>
        <authorList>
            <person name="Cleenwerck I."/>
            <person name="Cnockaert M."/>
            <person name="Borremans W."/>
            <person name="Wieme A.D."/>
            <person name="De Vuyst L."/>
            <person name="Vandamme P."/>
        </authorList>
    </citation>
    <scope>NUCLEOTIDE SEQUENCE [LARGE SCALE GENOMIC DNA]</scope>
    <source>
        <strain evidence="1 2">LMG 1745</strain>
    </source>
</reference>
<organism evidence="1 2">
    <name type="scientific">Gluconobacter cadivus</name>
    <dbReference type="NCBI Taxonomy" id="2728101"/>
    <lineage>
        <taxon>Bacteria</taxon>
        <taxon>Pseudomonadati</taxon>
        <taxon>Pseudomonadota</taxon>
        <taxon>Alphaproteobacteria</taxon>
        <taxon>Acetobacterales</taxon>
        <taxon>Acetobacteraceae</taxon>
        <taxon>Gluconobacter</taxon>
    </lineage>
</organism>
<name>A0ABR9YY69_9PROT</name>
<protein>
    <submittedName>
        <fullName evidence="1">Uncharacterized protein</fullName>
    </submittedName>
</protein>
<keyword evidence="2" id="KW-1185">Reference proteome</keyword>
<proteinExistence type="predicted"/>
<comment type="caution">
    <text evidence="1">The sequence shown here is derived from an EMBL/GenBank/DDBJ whole genome shotgun (WGS) entry which is preliminary data.</text>
</comment>
<gene>
    <name evidence="1" type="ORF">HKD19_13275</name>
</gene>
<accession>A0ABR9YY69</accession>
<evidence type="ECO:0000313" key="1">
    <source>
        <dbReference type="EMBL" id="MBF0889511.1"/>
    </source>
</evidence>
<sequence>MRAEPTSLSAEFISYEDLSQEQLQAVARFMAERLMTGSAGVVPGTLKTLTDQGRDYPFVLLQDDCVYAVSPIESLRLVLDADGRPLGCPSEGLLYLSDVEGNAVVRLLPTPRFKPSDLGLTV</sequence>